<evidence type="ECO:0000313" key="2">
    <source>
        <dbReference type="EMBL" id="WAQ86771.1"/>
    </source>
</evidence>
<keyword evidence="3" id="KW-1185">Reference proteome</keyword>
<dbReference type="EMBL" id="CP110427">
    <property type="protein sequence ID" value="WAQ86771.1"/>
    <property type="molecule type" value="Genomic_DNA"/>
</dbReference>
<evidence type="ECO:0000313" key="3">
    <source>
        <dbReference type="Proteomes" id="UP001164743"/>
    </source>
</evidence>
<dbReference type="RefSeq" id="XP_053022326.1">
    <property type="nucleotide sequence ID" value="XM_053171113.1"/>
</dbReference>
<gene>
    <name evidence="2" type="ORF">PtA15_7A500</name>
</gene>
<protein>
    <recommendedName>
        <fullName evidence="1">Small ribosomal subunit protein mS35 mitochondrial conserved domain-containing protein</fullName>
    </recommendedName>
</protein>
<organism evidence="2 3">
    <name type="scientific">Puccinia triticina</name>
    <dbReference type="NCBI Taxonomy" id="208348"/>
    <lineage>
        <taxon>Eukaryota</taxon>
        <taxon>Fungi</taxon>
        <taxon>Dikarya</taxon>
        <taxon>Basidiomycota</taxon>
        <taxon>Pucciniomycotina</taxon>
        <taxon>Pucciniomycetes</taxon>
        <taxon>Pucciniales</taxon>
        <taxon>Pucciniaceae</taxon>
        <taxon>Puccinia</taxon>
    </lineage>
</organism>
<accession>A0ABY7CRN4</accession>
<dbReference type="InterPro" id="IPR019349">
    <property type="entry name" value="Ribosomal_mS35_mit"/>
</dbReference>
<name>A0ABY7CRN4_9BASI</name>
<sequence length="377" mass="42228">MASSSLLSTANKRLIPSTRWLTNPSGISGAHSDRRAFSLSLPLLAGGKNKIKVSSKGKFKDHRLGGPGMEEAFDIERDLSKPFAMQDVPGTTHLRWAEARKRLNKLRAIKFQMPSLIKYQQPFVPPPPEAHVIVRTQDDMGFHRGKLDSQRPNKKASMTVSLSKIPGLQGSPEAMHKFKLLSGKRWFESERRSEFDTSDHHGDPHGTVKISCDDYSSLQMNQKWCSDALDRLIAEAGASADPMSDIPLDAKPTLQRNHRTKHRPWAAHPHLSPKFPTHWLPESARERLLSAQQAKKSALLALKSRRDQLDRRLRTLLSWDGVGIAPPGFFDNLSPAVKLQVDQLIAQRNQISLLSAPLDDRNYLKNFDPSSHPPPSP</sequence>
<feature type="domain" description="Small ribosomal subunit protein mS35 mitochondrial conserved" evidence="1">
    <location>
        <begin position="123"/>
        <end position="279"/>
    </location>
</feature>
<dbReference type="PANTHER" id="PTHR13490">
    <property type="entry name" value="MITOCHONDRIAL 28S RIBOSOMAL PROTEIN S28"/>
    <property type="match status" value="1"/>
</dbReference>
<dbReference type="InterPro" id="IPR039848">
    <property type="entry name" value="Ribosomal_mS35_mt"/>
</dbReference>
<proteinExistence type="predicted"/>
<dbReference type="Proteomes" id="UP001164743">
    <property type="component" value="Chromosome 7A"/>
</dbReference>
<reference evidence="2" key="1">
    <citation type="submission" date="2022-10" db="EMBL/GenBank/DDBJ databases">
        <title>Puccinia triticina Genome sequencing and assembly.</title>
        <authorList>
            <person name="Li C."/>
        </authorList>
    </citation>
    <scope>NUCLEOTIDE SEQUENCE</scope>
    <source>
        <strain evidence="2">Pt15</strain>
    </source>
</reference>
<dbReference type="Pfam" id="PF10213">
    <property type="entry name" value="MRP-S28"/>
    <property type="match status" value="1"/>
</dbReference>
<dbReference type="GeneID" id="77812008"/>
<dbReference type="PANTHER" id="PTHR13490:SF0">
    <property type="entry name" value="SMALL RIBOSOMAL SUBUNIT PROTEIN MS35"/>
    <property type="match status" value="1"/>
</dbReference>
<evidence type="ECO:0000259" key="1">
    <source>
        <dbReference type="Pfam" id="PF10213"/>
    </source>
</evidence>